<dbReference type="OMA" id="TVECCHE"/>
<dbReference type="Gene3D" id="2.10.60.10">
    <property type="entry name" value="CD59"/>
    <property type="match status" value="1"/>
</dbReference>
<sequence>MASTWPKNCVAPAVSLALSVREKSLPGDARGDVRCYCNDASCVSTGYMCKSPNGRCFSQLSYDAMDTKSQHGCVESLPDEDRRMCESRGGDIIKNRNGPDVKWPLLMCCNEDMCNYQENVDINIASANDSHRKDKAVFGADVGSRDTVPWTSDGSRMTISQRDLWFKAAVIAVPIAGGFILVMLVLLAIRMLRTDSRRQRHLVLMRQQSSLTKARLYVADHFQQQPDAVKVIPSHQDCVCPVHSKIYVNKLDKKGYEKIRPWSEEAVSSVVTWSDADHRPGPLLPATDV</sequence>
<dbReference type="Pfam" id="PF19337">
    <property type="entry name" value="BAMBI_C"/>
    <property type="match status" value="1"/>
</dbReference>
<evidence type="ECO:0000259" key="3">
    <source>
        <dbReference type="Pfam" id="PF19337"/>
    </source>
</evidence>
<dbReference type="EMBL" id="AMQN01015080">
    <property type="status" value="NOT_ANNOTATED_CDS"/>
    <property type="molecule type" value="Genomic_DNA"/>
</dbReference>
<evidence type="ECO:0000313" key="4">
    <source>
        <dbReference type="EMBL" id="ELT89046.1"/>
    </source>
</evidence>
<reference evidence="6" key="1">
    <citation type="submission" date="2012-12" db="EMBL/GenBank/DDBJ databases">
        <authorList>
            <person name="Hellsten U."/>
            <person name="Grimwood J."/>
            <person name="Chapman J.A."/>
            <person name="Shapiro H."/>
            <person name="Aerts A."/>
            <person name="Otillar R.P."/>
            <person name="Terry A.Y."/>
            <person name="Boore J.L."/>
            <person name="Simakov O."/>
            <person name="Marletaz F."/>
            <person name="Cho S.-J."/>
            <person name="Edsinger-Gonzales E."/>
            <person name="Havlak P."/>
            <person name="Kuo D.-H."/>
            <person name="Larsson T."/>
            <person name="Lv J."/>
            <person name="Arendt D."/>
            <person name="Savage R."/>
            <person name="Osoegawa K."/>
            <person name="de Jong P."/>
            <person name="Lindberg D.R."/>
            <person name="Seaver E.C."/>
            <person name="Weisblat D.A."/>
            <person name="Putnam N.H."/>
            <person name="Grigoriev I.V."/>
            <person name="Rokhsar D.S."/>
        </authorList>
    </citation>
    <scope>NUCLEOTIDE SEQUENCE</scope>
    <source>
        <strain evidence="6">I ESC-2004</strain>
    </source>
</reference>
<evidence type="ECO:0008006" key="7">
    <source>
        <dbReference type="Google" id="ProtNLM"/>
    </source>
</evidence>
<feature type="domain" description="BMP and activin membrane-bound inhibitor N-terminal" evidence="2">
    <location>
        <begin position="30"/>
        <end position="117"/>
    </location>
</feature>
<dbReference type="STRING" id="283909.R7TDA4"/>
<feature type="domain" description="BMP and activin membrane-bound inhibitor C-terminal" evidence="3">
    <location>
        <begin position="159"/>
        <end position="248"/>
    </location>
</feature>
<dbReference type="EnsemblMetazoa" id="CapteT220461">
    <property type="protein sequence ID" value="CapteP220461"/>
    <property type="gene ID" value="CapteG220461"/>
</dbReference>
<keyword evidence="1" id="KW-0472">Membrane</keyword>
<keyword evidence="1" id="KW-1133">Transmembrane helix</keyword>
<dbReference type="InterPro" id="IPR045807">
    <property type="entry name" value="BAMBI_N"/>
</dbReference>
<evidence type="ECO:0000259" key="2">
    <source>
        <dbReference type="Pfam" id="PF06211"/>
    </source>
</evidence>
<dbReference type="HOGENOM" id="CLU_977438_0_0_1"/>
<protein>
    <recommendedName>
        <fullName evidence="7">BMP and activin membrane-bound inhibitor homolog</fullName>
    </recommendedName>
</protein>
<organism evidence="4">
    <name type="scientific">Capitella teleta</name>
    <name type="common">Polychaete worm</name>
    <dbReference type="NCBI Taxonomy" id="283909"/>
    <lineage>
        <taxon>Eukaryota</taxon>
        <taxon>Metazoa</taxon>
        <taxon>Spiralia</taxon>
        <taxon>Lophotrochozoa</taxon>
        <taxon>Annelida</taxon>
        <taxon>Polychaeta</taxon>
        <taxon>Sedentaria</taxon>
        <taxon>Scolecida</taxon>
        <taxon>Capitellidae</taxon>
        <taxon>Capitella</taxon>
    </lineage>
</organism>
<reference evidence="5" key="3">
    <citation type="submission" date="2015-06" db="UniProtKB">
        <authorList>
            <consortium name="EnsemblMetazoa"/>
        </authorList>
    </citation>
    <scope>IDENTIFICATION</scope>
</reference>
<dbReference type="InterPro" id="IPR045806">
    <property type="entry name" value="BAMBI_C"/>
</dbReference>
<dbReference type="OrthoDB" id="5914644at2759"/>
<accession>R7TDA4</accession>
<gene>
    <name evidence="4" type="ORF">CAPTEDRAFT_220461</name>
</gene>
<feature type="transmembrane region" description="Helical" evidence="1">
    <location>
        <begin position="164"/>
        <end position="189"/>
    </location>
</feature>
<keyword evidence="6" id="KW-1185">Reference proteome</keyword>
<dbReference type="AlphaFoldDB" id="R7TDA4"/>
<dbReference type="SUPFAM" id="SSF57302">
    <property type="entry name" value="Snake toxin-like"/>
    <property type="match status" value="1"/>
</dbReference>
<name>R7TDA4_CAPTE</name>
<dbReference type="InterPro" id="IPR045860">
    <property type="entry name" value="Snake_toxin-like_sf"/>
</dbReference>
<reference evidence="4 6" key="2">
    <citation type="journal article" date="2013" name="Nature">
        <title>Insights into bilaterian evolution from three spiralian genomes.</title>
        <authorList>
            <person name="Simakov O."/>
            <person name="Marletaz F."/>
            <person name="Cho S.J."/>
            <person name="Edsinger-Gonzales E."/>
            <person name="Havlak P."/>
            <person name="Hellsten U."/>
            <person name="Kuo D.H."/>
            <person name="Larsson T."/>
            <person name="Lv J."/>
            <person name="Arendt D."/>
            <person name="Savage R."/>
            <person name="Osoegawa K."/>
            <person name="de Jong P."/>
            <person name="Grimwood J."/>
            <person name="Chapman J.A."/>
            <person name="Shapiro H."/>
            <person name="Aerts A."/>
            <person name="Otillar R.P."/>
            <person name="Terry A.Y."/>
            <person name="Boore J.L."/>
            <person name="Grigoriev I.V."/>
            <person name="Lindberg D.R."/>
            <person name="Seaver E.C."/>
            <person name="Weisblat D.A."/>
            <person name="Putnam N.H."/>
            <person name="Rokhsar D.S."/>
        </authorList>
    </citation>
    <scope>NUCLEOTIDE SEQUENCE</scope>
    <source>
        <strain evidence="4 6">I ESC-2004</strain>
    </source>
</reference>
<dbReference type="Proteomes" id="UP000014760">
    <property type="component" value="Unassembled WGS sequence"/>
</dbReference>
<evidence type="ECO:0000256" key="1">
    <source>
        <dbReference type="SAM" id="Phobius"/>
    </source>
</evidence>
<dbReference type="EMBL" id="KB311569">
    <property type="protein sequence ID" value="ELT89046.1"/>
    <property type="molecule type" value="Genomic_DNA"/>
</dbReference>
<evidence type="ECO:0000313" key="5">
    <source>
        <dbReference type="EnsemblMetazoa" id="CapteP220461"/>
    </source>
</evidence>
<evidence type="ECO:0000313" key="6">
    <source>
        <dbReference type="Proteomes" id="UP000014760"/>
    </source>
</evidence>
<dbReference type="Pfam" id="PF06211">
    <property type="entry name" value="BAMBI"/>
    <property type="match status" value="1"/>
</dbReference>
<proteinExistence type="predicted"/>
<keyword evidence="1" id="KW-0812">Transmembrane</keyword>
<dbReference type="CDD" id="cd23576">
    <property type="entry name" value="TFP_LU_ECD_BAMBI"/>
    <property type="match status" value="1"/>
</dbReference>